<name>A0A5C3P8F6_9APHY</name>
<dbReference type="GO" id="GO:0005524">
    <property type="term" value="F:ATP binding"/>
    <property type="evidence" value="ECO:0007669"/>
    <property type="project" value="UniProtKB-KW"/>
</dbReference>
<evidence type="ECO:0000256" key="3">
    <source>
        <dbReference type="ARBA" id="ARBA00022787"/>
    </source>
</evidence>
<dbReference type="PANTHER" id="PTHR45644:SF56">
    <property type="entry name" value="AAA ATPASE, PUTATIVE (AFU_ORTHOLOGUE AFUA_2G12920)-RELATED"/>
    <property type="match status" value="1"/>
</dbReference>
<proteinExistence type="predicted"/>
<dbReference type="SMART" id="SM00382">
    <property type="entry name" value="AAA"/>
    <property type="match status" value="1"/>
</dbReference>
<dbReference type="GO" id="GO:0016887">
    <property type="term" value="F:ATP hydrolysis activity"/>
    <property type="evidence" value="ECO:0007669"/>
    <property type="project" value="InterPro"/>
</dbReference>
<feature type="region of interest" description="Disordered" evidence="6">
    <location>
        <begin position="1082"/>
        <end position="1109"/>
    </location>
</feature>
<reference evidence="8 9" key="1">
    <citation type="journal article" date="2019" name="Nat. Ecol. Evol.">
        <title>Megaphylogeny resolves global patterns of mushroom evolution.</title>
        <authorList>
            <person name="Varga T."/>
            <person name="Krizsan K."/>
            <person name="Foldi C."/>
            <person name="Dima B."/>
            <person name="Sanchez-Garcia M."/>
            <person name="Sanchez-Ramirez S."/>
            <person name="Szollosi G.J."/>
            <person name="Szarkandi J.G."/>
            <person name="Papp V."/>
            <person name="Albert L."/>
            <person name="Andreopoulos W."/>
            <person name="Angelini C."/>
            <person name="Antonin V."/>
            <person name="Barry K.W."/>
            <person name="Bougher N.L."/>
            <person name="Buchanan P."/>
            <person name="Buyck B."/>
            <person name="Bense V."/>
            <person name="Catcheside P."/>
            <person name="Chovatia M."/>
            <person name="Cooper J."/>
            <person name="Damon W."/>
            <person name="Desjardin D."/>
            <person name="Finy P."/>
            <person name="Geml J."/>
            <person name="Haridas S."/>
            <person name="Hughes K."/>
            <person name="Justo A."/>
            <person name="Karasinski D."/>
            <person name="Kautmanova I."/>
            <person name="Kiss B."/>
            <person name="Kocsube S."/>
            <person name="Kotiranta H."/>
            <person name="LaButti K.M."/>
            <person name="Lechner B.E."/>
            <person name="Liimatainen K."/>
            <person name="Lipzen A."/>
            <person name="Lukacs Z."/>
            <person name="Mihaltcheva S."/>
            <person name="Morgado L.N."/>
            <person name="Niskanen T."/>
            <person name="Noordeloos M.E."/>
            <person name="Ohm R.A."/>
            <person name="Ortiz-Santana B."/>
            <person name="Ovrebo C."/>
            <person name="Racz N."/>
            <person name="Riley R."/>
            <person name="Savchenko A."/>
            <person name="Shiryaev A."/>
            <person name="Soop K."/>
            <person name="Spirin V."/>
            <person name="Szebenyi C."/>
            <person name="Tomsovsky M."/>
            <person name="Tulloss R.E."/>
            <person name="Uehling J."/>
            <person name="Grigoriev I.V."/>
            <person name="Vagvolgyi C."/>
            <person name="Papp T."/>
            <person name="Martin F.M."/>
            <person name="Miettinen O."/>
            <person name="Hibbett D.S."/>
            <person name="Nagy L.G."/>
        </authorList>
    </citation>
    <scope>NUCLEOTIDE SEQUENCE [LARGE SCALE GENOMIC DNA]</scope>
    <source>
        <strain evidence="8 9">HHB13444</strain>
    </source>
</reference>
<keyword evidence="9" id="KW-1185">Reference proteome</keyword>
<feature type="compositionally biased region" description="Polar residues" evidence="6">
    <location>
        <begin position="406"/>
        <end position="416"/>
    </location>
</feature>
<dbReference type="InterPro" id="IPR003959">
    <property type="entry name" value="ATPase_AAA_core"/>
</dbReference>
<dbReference type="Proteomes" id="UP000308197">
    <property type="component" value="Unassembled WGS sequence"/>
</dbReference>
<feature type="compositionally biased region" description="Low complexity" evidence="6">
    <location>
        <begin position="1093"/>
        <end position="1109"/>
    </location>
</feature>
<evidence type="ECO:0000256" key="4">
    <source>
        <dbReference type="ARBA" id="ARBA00022840"/>
    </source>
</evidence>
<dbReference type="EMBL" id="ML211224">
    <property type="protein sequence ID" value="TFK85954.1"/>
    <property type="molecule type" value="Genomic_DNA"/>
</dbReference>
<keyword evidence="5" id="KW-0496">Mitochondrion</keyword>
<feature type="region of interest" description="Disordered" evidence="6">
    <location>
        <begin position="406"/>
        <end position="428"/>
    </location>
</feature>
<feature type="region of interest" description="Disordered" evidence="6">
    <location>
        <begin position="231"/>
        <end position="261"/>
    </location>
</feature>
<evidence type="ECO:0000259" key="7">
    <source>
        <dbReference type="SMART" id="SM00382"/>
    </source>
</evidence>
<feature type="compositionally biased region" description="Low complexity" evidence="6">
    <location>
        <begin position="990"/>
        <end position="1007"/>
    </location>
</feature>
<feature type="compositionally biased region" description="Low complexity" evidence="6">
    <location>
        <begin position="123"/>
        <end position="132"/>
    </location>
</feature>
<dbReference type="Gene3D" id="1.10.8.60">
    <property type="match status" value="1"/>
</dbReference>
<dbReference type="InParanoid" id="A0A5C3P8F6"/>
<dbReference type="AlphaFoldDB" id="A0A5C3P8F6"/>
<comment type="subcellular location">
    <subcellularLocation>
        <location evidence="1">Mitochondrion outer membrane</location>
        <topology evidence="1">Single-pass membrane protein</topology>
    </subcellularLocation>
</comment>
<evidence type="ECO:0000256" key="2">
    <source>
        <dbReference type="ARBA" id="ARBA00022741"/>
    </source>
</evidence>
<feature type="compositionally biased region" description="Acidic residues" evidence="6">
    <location>
        <begin position="656"/>
        <end position="667"/>
    </location>
</feature>
<dbReference type="GO" id="GO:0005741">
    <property type="term" value="C:mitochondrial outer membrane"/>
    <property type="evidence" value="ECO:0007669"/>
    <property type="project" value="UniProtKB-SubCell"/>
</dbReference>
<feature type="region of interest" description="Disordered" evidence="6">
    <location>
        <begin position="645"/>
        <end position="667"/>
    </location>
</feature>
<feature type="region of interest" description="Disordered" evidence="6">
    <location>
        <begin position="939"/>
        <end position="1016"/>
    </location>
</feature>
<feature type="compositionally biased region" description="Polar residues" evidence="6">
    <location>
        <begin position="979"/>
        <end position="989"/>
    </location>
</feature>
<protein>
    <submittedName>
        <fullName evidence="8">AAA-domain-containing protein</fullName>
    </submittedName>
</protein>
<sequence>MRSHLIARRTRSLVKTLPNYHRAPISSTHALRYPRKDRASSQSTPRLSRRAISSEPPPPEPLEAPASAPPPPEDRPPNASPPPLEDADEKPKRRPRVSVKDAENVQLPAGLNILWSPEDGSHEPPSSSSPNTTLPPPEIFNEALHNLHIVLHPQTQHRATYSSGTGPLVEPTLALYCPIEGGDYILDDTVREMARQTGADVVVLDAVQLAAGECGHFGKAASALQLPHNPLHFSSSSSRDPLRSMQSRESEEEDDEPSQPFLMSPIVHVMTTAPRRTTTRIETAPSRSTPMSRLKSFFDELVNVSAPRPQAGDSEEPPPAPTRRPRIIYIKDYPTLAASSSVWYPALLAAVRQRRQGVLPRSTSPVVNPTAIVFGISPSFTVPEGASRAPPPQGFNLVSSRSLGTTASTALKSQNEYGEDSSSEKAREKRIQRRLKRWARGNPEDLPRLFAASEESTEGDGSTGRPNLVVLGQEGFSGGLSPFLGSAFSRALAARSHGSPGSDNRLGFFRTSLIFPTIRSLPQERDSRMARRREINELVMRMGVAQIGGVLSQLEDVPDGAEESTEGGEHDKTRAQLWEHWGRTVEVWPNVQRIADRAVGSVIAASGAHLPSNRSLDPTPVPWSAVFDAWAADRSTQDLWKTLFATPPSGKLPRENEEEERAEVEDEADVDEIIEKLRRNPDLDEHEQRLLGCIVDTASITTTFNQVHLPPHTVDSIRTMVSLPLLHPGAFQYGILKEHSMTGCLLFGPPGTGKTLVVRALAKEAGCRMLVVSPSDVMDMYVGEGEKLVRAVFSLARRLSPCVVFIDELDALFGARLGRESGNSLAHRGVITEFMQEMDGLKSSKESNVIVIGATNRPFDLDDAVLRRLPRRLLVDLPGEKEREEILKILLRDETLADDVDLKQLAKKTESFSGSDLKHLCVSAALDAVKERVTVPWRQTTATSPTPPVVAEVKPLEEASVSQSSSEPLEPATSIGEASGTTENTVQEQPLSTSTTATATADPASTPQEQPSAEVPHVRSLAWRNFEQALKEITPSASESLGSLAELRKWNDEFGEGRKAKKRQVWGKDRFGFTVPALEVKPSEAKEEPAIATPVSPVSTPTSSPSTSN</sequence>
<feature type="compositionally biased region" description="Basic and acidic residues" evidence="6">
    <location>
        <begin position="240"/>
        <end position="249"/>
    </location>
</feature>
<feature type="region of interest" description="Disordered" evidence="6">
    <location>
        <begin position="19"/>
        <end position="136"/>
    </location>
</feature>
<dbReference type="InterPro" id="IPR003593">
    <property type="entry name" value="AAA+_ATPase"/>
</dbReference>
<dbReference type="PROSITE" id="PS00674">
    <property type="entry name" value="AAA"/>
    <property type="match status" value="1"/>
</dbReference>
<dbReference type="PANTHER" id="PTHR45644">
    <property type="entry name" value="AAA ATPASE, PUTATIVE (AFU_ORTHOLOGUE AFUA_2G12920)-RELATED-RELATED"/>
    <property type="match status" value="1"/>
</dbReference>
<evidence type="ECO:0000256" key="1">
    <source>
        <dbReference type="ARBA" id="ARBA00004572"/>
    </source>
</evidence>
<evidence type="ECO:0000313" key="8">
    <source>
        <dbReference type="EMBL" id="TFK85954.1"/>
    </source>
</evidence>
<gene>
    <name evidence="8" type="ORF">K466DRAFT_646648</name>
</gene>
<keyword evidence="3" id="KW-1000">Mitochondrion outer membrane</keyword>
<evidence type="ECO:0000313" key="9">
    <source>
        <dbReference type="Proteomes" id="UP000308197"/>
    </source>
</evidence>
<evidence type="ECO:0000256" key="5">
    <source>
        <dbReference type="ARBA" id="ARBA00023128"/>
    </source>
</evidence>
<feature type="compositionally biased region" description="Pro residues" evidence="6">
    <location>
        <begin position="55"/>
        <end position="71"/>
    </location>
</feature>
<organism evidence="8 9">
    <name type="scientific">Polyporus arcularius HHB13444</name>
    <dbReference type="NCBI Taxonomy" id="1314778"/>
    <lineage>
        <taxon>Eukaryota</taxon>
        <taxon>Fungi</taxon>
        <taxon>Dikarya</taxon>
        <taxon>Basidiomycota</taxon>
        <taxon>Agaricomycotina</taxon>
        <taxon>Agaricomycetes</taxon>
        <taxon>Polyporales</taxon>
        <taxon>Polyporaceae</taxon>
        <taxon>Polyporus</taxon>
    </lineage>
</organism>
<dbReference type="Gene3D" id="3.40.50.300">
    <property type="entry name" value="P-loop containing nucleotide triphosphate hydrolases"/>
    <property type="match status" value="1"/>
</dbReference>
<dbReference type="Pfam" id="PF00004">
    <property type="entry name" value="AAA"/>
    <property type="match status" value="1"/>
</dbReference>
<accession>A0A5C3P8F6</accession>
<keyword evidence="4" id="KW-0067">ATP-binding</keyword>
<dbReference type="InterPro" id="IPR041569">
    <property type="entry name" value="AAA_lid_3"/>
</dbReference>
<keyword evidence="2" id="KW-0547">Nucleotide-binding</keyword>
<evidence type="ECO:0000256" key="6">
    <source>
        <dbReference type="SAM" id="MobiDB-lite"/>
    </source>
</evidence>
<dbReference type="Pfam" id="PF17862">
    <property type="entry name" value="AAA_lid_3"/>
    <property type="match status" value="1"/>
</dbReference>
<keyword evidence="3" id="KW-0472">Membrane</keyword>
<dbReference type="SUPFAM" id="SSF52540">
    <property type="entry name" value="P-loop containing nucleoside triphosphate hydrolases"/>
    <property type="match status" value="1"/>
</dbReference>
<feature type="domain" description="AAA+ ATPase" evidence="7">
    <location>
        <begin position="740"/>
        <end position="879"/>
    </location>
</feature>
<dbReference type="InterPro" id="IPR051701">
    <property type="entry name" value="Mito_OM_Translocase_MSP1"/>
</dbReference>
<dbReference type="STRING" id="1314778.A0A5C3P8F6"/>
<dbReference type="InterPro" id="IPR003960">
    <property type="entry name" value="ATPase_AAA_CS"/>
</dbReference>
<dbReference type="InterPro" id="IPR027417">
    <property type="entry name" value="P-loop_NTPase"/>
</dbReference>